<dbReference type="PANTHER" id="PTHR35446">
    <property type="entry name" value="SI:CH211-175M2.5"/>
    <property type="match status" value="1"/>
</dbReference>
<proteinExistence type="predicted"/>
<dbReference type="RefSeq" id="WP_233088479.1">
    <property type="nucleotide sequence ID" value="NZ_BAABWN010000003.1"/>
</dbReference>
<evidence type="ECO:0000313" key="2">
    <source>
        <dbReference type="Proteomes" id="UP001465153"/>
    </source>
</evidence>
<evidence type="ECO:0000313" key="1">
    <source>
        <dbReference type="EMBL" id="GAA6167499.1"/>
    </source>
</evidence>
<dbReference type="Proteomes" id="UP001465153">
    <property type="component" value="Unassembled WGS sequence"/>
</dbReference>
<organism evidence="1 2">
    <name type="scientific">Sessilibacter corallicola</name>
    <dbReference type="NCBI Taxonomy" id="2904075"/>
    <lineage>
        <taxon>Bacteria</taxon>
        <taxon>Pseudomonadati</taxon>
        <taxon>Pseudomonadota</taxon>
        <taxon>Gammaproteobacteria</taxon>
        <taxon>Cellvibrionales</taxon>
        <taxon>Cellvibrionaceae</taxon>
        <taxon>Sessilibacter</taxon>
    </lineage>
</organism>
<gene>
    <name evidence="1" type="ORF">NBRC116591_13090</name>
</gene>
<keyword evidence="2" id="KW-1185">Reference proteome</keyword>
<dbReference type="SUPFAM" id="SSF69118">
    <property type="entry name" value="AhpD-like"/>
    <property type="match status" value="1"/>
</dbReference>
<protein>
    <submittedName>
        <fullName evidence="1">Carboxymuconolactone decarboxylase family protein</fullName>
    </submittedName>
</protein>
<name>A0ABQ0A766_9GAMM</name>
<accession>A0ABQ0A766</accession>
<dbReference type="Gene3D" id="1.20.1290.10">
    <property type="entry name" value="AhpD-like"/>
    <property type="match status" value="1"/>
</dbReference>
<comment type="caution">
    <text evidence="1">The sequence shown here is derived from an EMBL/GenBank/DDBJ whole genome shotgun (WGS) entry which is preliminary data.</text>
</comment>
<dbReference type="EMBL" id="BAABWN010000003">
    <property type="protein sequence ID" value="GAA6167499.1"/>
    <property type="molecule type" value="Genomic_DNA"/>
</dbReference>
<dbReference type="PANTHER" id="PTHR35446:SF3">
    <property type="entry name" value="CMD DOMAIN-CONTAINING PROTEIN"/>
    <property type="match status" value="1"/>
</dbReference>
<dbReference type="InterPro" id="IPR029032">
    <property type="entry name" value="AhpD-like"/>
</dbReference>
<sequence>MAEFTLYNHETSPEESKPLLDAALQNFGMVPNLAAVLAVSPETLECYQMMHAKFQETSFSPEELTVVWMTINVENECHYCVPAHTAIANMMNIDQAIIEGLRNKTPLPDAKLETLRDTTLAIMKTRGALSEEQFTKFYDAGYGNKQAIEILLGLAQKTISNFTNHLAKTPVDEPFAKFA</sequence>
<reference evidence="1 2" key="1">
    <citation type="submission" date="2024-04" db="EMBL/GenBank/DDBJ databases">
        <title>Draft genome sequence of Sessilibacter corallicola NBRC 116591.</title>
        <authorList>
            <person name="Miyakawa T."/>
            <person name="Kusuya Y."/>
            <person name="Miura T."/>
        </authorList>
    </citation>
    <scope>NUCLEOTIDE SEQUENCE [LARGE SCALE GENOMIC DNA]</scope>
    <source>
        <strain evidence="1 2">KU-00831-HH</strain>
    </source>
</reference>